<proteinExistence type="predicted"/>
<accession>A0ABY9PYB1</accession>
<evidence type="ECO:0000313" key="2">
    <source>
        <dbReference type="EMBL" id="WMT80676.1"/>
    </source>
</evidence>
<feature type="domain" description="CD1375-like" evidence="1">
    <location>
        <begin position="1"/>
        <end position="32"/>
    </location>
</feature>
<dbReference type="InterPro" id="IPR056265">
    <property type="entry name" value="CD1375-like_dom"/>
</dbReference>
<dbReference type="RefSeq" id="WP_306665646.1">
    <property type="nucleotide sequence ID" value="NZ_CP101637.1"/>
</dbReference>
<organism evidence="2 3">
    <name type="scientific">Terrisporobacter mayombei</name>
    <dbReference type="NCBI Taxonomy" id="1541"/>
    <lineage>
        <taxon>Bacteria</taxon>
        <taxon>Bacillati</taxon>
        <taxon>Bacillota</taxon>
        <taxon>Clostridia</taxon>
        <taxon>Peptostreptococcales</taxon>
        <taxon>Peptostreptococcaceae</taxon>
        <taxon>Terrisporobacter</taxon>
    </lineage>
</organism>
<evidence type="ECO:0000259" key="1">
    <source>
        <dbReference type="Pfam" id="PF23792"/>
    </source>
</evidence>
<dbReference type="Pfam" id="PF23792">
    <property type="entry name" value="CD1375-like"/>
    <property type="match status" value="1"/>
</dbReference>
<evidence type="ECO:0000313" key="3">
    <source>
        <dbReference type="Proteomes" id="UP001235030"/>
    </source>
</evidence>
<protein>
    <recommendedName>
        <fullName evidence="1">CD1375-like domain-containing protein</fullName>
    </recommendedName>
</protein>
<gene>
    <name evidence="2" type="ORF">TEMA_09970</name>
</gene>
<name>A0ABY9PYB1_9FIRM</name>
<sequence length="43" mass="4854">MMAMLWAQEIMCGNKTYAQVPKLLKEPVKTVLINSGCEELIVE</sequence>
<reference evidence="2 3" key="1">
    <citation type="submission" date="2022-07" db="EMBL/GenBank/DDBJ databases">
        <title>Genome sequence of Terrisporobacter mayombei DSM6539.</title>
        <authorList>
            <person name="Boeer T."/>
            <person name="Bengelsdorf F.R."/>
            <person name="Daniel R."/>
            <person name="Poehlein A."/>
        </authorList>
    </citation>
    <scope>NUCLEOTIDE SEQUENCE [LARGE SCALE GENOMIC DNA]</scope>
    <source>
        <strain evidence="2 3">DSM 6539</strain>
    </source>
</reference>
<dbReference type="EMBL" id="CP101637">
    <property type="protein sequence ID" value="WMT80676.1"/>
    <property type="molecule type" value="Genomic_DNA"/>
</dbReference>
<dbReference type="Proteomes" id="UP001235030">
    <property type="component" value="Chromosome"/>
</dbReference>
<keyword evidence="3" id="KW-1185">Reference proteome</keyword>